<evidence type="ECO:0000313" key="1">
    <source>
        <dbReference type="EMBL" id="KPD23570.1"/>
    </source>
</evidence>
<reference evidence="1 2" key="1">
    <citation type="submission" date="2015-08" db="EMBL/GenBank/DDBJ databases">
        <title>Genome sequencing and assembly of the deep-sea bacterium Idiomarina zobellii.</title>
        <authorList>
            <person name="Mithoefer S.D."/>
            <person name="Rheaume B.A."/>
            <person name="MacLea K.S."/>
        </authorList>
    </citation>
    <scope>NUCLEOTIDE SEQUENCE [LARGE SCALE GENOMIC DNA]</scope>
    <source>
        <strain evidence="1 2">KMM 231</strain>
    </source>
</reference>
<keyword evidence="2" id="KW-1185">Reference proteome</keyword>
<gene>
    <name evidence="1" type="ORF">AFK76_08725</name>
</gene>
<protein>
    <submittedName>
        <fullName evidence="1">Uncharacterized protein</fullName>
    </submittedName>
</protein>
<dbReference type="RefSeq" id="WP_053953924.1">
    <property type="nucleotide sequence ID" value="NZ_FNCB01000008.1"/>
</dbReference>
<proteinExistence type="predicted"/>
<evidence type="ECO:0000313" key="2">
    <source>
        <dbReference type="Proteomes" id="UP000053030"/>
    </source>
</evidence>
<dbReference type="Proteomes" id="UP000053030">
    <property type="component" value="Unassembled WGS sequence"/>
</dbReference>
<dbReference type="EMBL" id="LHSG01000008">
    <property type="protein sequence ID" value="KPD23570.1"/>
    <property type="molecule type" value="Genomic_DNA"/>
</dbReference>
<name>A0A837NE96_9GAMM</name>
<sequence>MYKAFLTIEDLSCLFNREERVIRNWIAAKAFPEGVKVPMTSGEFWHIDTINNYFRFPVYRHPVPAEHRSKGKFS</sequence>
<dbReference type="AlphaFoldDB" id="A0A837NE96"/>
<comment type="caution">
    <text evidence="1">The sequence shown here is derived from an EMBL/GenBank/DDBJ whole genome shotgun (WGS) entry which is preliminary data.</text>
</comment>
<organism evidence="1 2">
    <name type="scientific">Idiomarina zobellii</name>
    <dbReference type="NCBI Taxonomy" id="86103"/>
    <lineage>
        <taxon>Bacteria</taxon>
        <taxon>Pseudomonadati</taxon>
        <taxon>Pseudomonadota</taxon>
        <taxon>Gammaproteobacteria</taxon>
        <taxon>Alteromonadales</taxon>
        <taxon>Idiomarinaceae</taxon>
        <taxon>Idiomarina</taxon>
    </lineage>
</organism>
<dbReference type="OrthoDB" id="9879713at2"/>
<accession>A0A837NE96</accession>